<comment type="caution">
    <text evidence="8">The sequence shown here is derived from an EMBL/GenBank/DDBJ whole genome shotgun (WGS) entry which is preliminary data.</text>
</comment>
<reference evidence="8 9" key="1">
    <citation type="submission" date="2017-07" db="EMBL/GenBank/DDBJ databases">
        <title>Draft whole genome sequences of clinical Proprionibacteriaceae strains.</title>
        <authorList>
            <person name="Bernier A.-M."/>
            <person name="Bernard K."/>
            <person name="Domingo M.-C."/>
        </authorList>
    </citation>
    <scope>NUCLEOTIDE SEQUENCE [LARGE SCALE GENOMIC DNA]</scope>
    <source>
        <strain evidence="8 9">NML 160184</strain>
    </source>
</reference>
<dbReference type="PANTHER" id="PTHR34584">
    <property type="entry name" value="NA(+)/H(+) ANTIPORTER SUBUNIT E1"/>
    <property type="match status" value="1"/>
</dbReference>
<evidence type="ECO:0000256" key="2">
    <source>
        <dbReference type="ARBA" id="ARBA00006228"/>
    </source>
</evidence>
<keyword evidence="3" id="KW-1003">Cell membrane</keyword>
<evidence type="ECO:0000256" key="6">
    <source>
        <dbReference type="ARBA" id="ARBA00023136"/>
    </source>
</evidence>
<dbReference type="RefSeq" id="WP_094451579.1">
    <property type="nucleotide sequence ID" value="NZ_NMVI01000026.1"/>
</dbReference>
<comment type="subcellular location">
    <subcellularLocation>
        <location evidence="1">Cell membrane</location>
        <topology evidence="1">Multi-pass membrane protein</topology>
    </subcellularLocation>
</comment>
<dbReference type="GO" id="GO:0005886">
    <property type="term" value="C:plasma membrane"/>
    <property type="evidence" value="ECO:0007669"/>
    <property type="project" value="UniProtKB-SubCell"/>
</dbReference>
<evidence type="ECO:0000256" key="4">
    <source>
        <dbReference type="ARBA" id="ARBA00022692"/>
    </source>
</evidence>
<dbReference type="InterPro" id="IPR002758">
    <property type="entry name" value="Cation_antiport_E"/>
</dbReference>
<evidence type="ECO:0000313" key="9">
    <source>
        <dbReference type="Proteomes" id="UP000216533"/>
    </source>
</evidence>
<accession>A0A255E2C9</accession>
<dbReference type="Pfam" id="PF01899">
    <property type="entry name" value="MNHE"/>
    <property type="match status" value="1"/>
</dbReference>
<keyword evidence="4 7" id="KW-0812">Transmembrane</keyword>
<evidence type="ECO:0000256" key="3">
    <source>
        <dbReference type="ARBA" id="ARBA00022475"/>
    </source>
</evidence>
<dbReference type="NCBIfam" id="NF006521">
    <property type="entry name" value="PRK08965.1-5"/>
    <property type="match status" value="1"/>
</dbReference>
<protein>
    <submittedName>
        <fullName evidence="8">Na+/H+ antiporter subunit E</fullName>
    </submittedName>
</protein>
<evidence type="ECO:0000313" key="8">
    <source>
        <dbReference type="EMBL" id="OYN85131.1"/>
    </source>
</evidence>
<keyword evidence="5 7" id="KW-1133">Transmembrane helix</keyword>
<name>A0A255E2C9_9ACTN</name>
<gene>
    <name evidence="8" type="ORF">CGZ92_11775</name>
</gene>
<feature type="transmembrane region" description="Helical" evidence="7">
    <location>
        <begin position="63"/>
        <end position="85"/>
    </location>
</feature>
<feature type="transmembrane region" description="Helical" evidence="7">
    <location>
        <begin position="31"/>
        <end position="51"/>
    </location>
</feature>
<evidence type="ECO:0000256" key="5">
    <source>
        <dbReference type="ARBA" id="ARBA00022989"/>
    </source>
</evidence>
<evidence type="ECO:0000256" key="1">
    <source>
        <dbReference type="ARBA" id="ARBA00004651"/>
    </source>
</evidence>
<organism evidence="8 9">
    <name type="scientific">Parenemella sanctibonifatiensis</name>
    <dbReference type="NCBI Taxonomy" id="2016505"/>
    <lineage>
        <taxon>Bacteria</taxon>
        <taxon>Bacillati</taxon>
        <taxon>Actinomycetota</taxon>
        <taxon>Actinomycetes</taxon>
        <taxon>Propionibacteriales</taxon>
        <taxon>Propionibacteriaceae</taxon>
        <taxon>Parenemella</taxon>
    </lineage>
</organism>
<comment type="similarity">
    <text evidence="2">Belongs to the CPA3 antiporters (TC 2.A.63) subunit E family.</text>
</comment>
<dbReference type="AlphaFoldDB" id="A0A255E2C9"/>
<feature type="transmembrane region" description="Helical" evidence="7">
    <location>
        <begin position="7"/>
        <end position="25"/>
    </location>
</feature>
<proteinExistence type="inferred from homology"/>
<sequence>MKRLHRPTLLQFITAFVPALVWMMLWGQYDLATFLSGLIFGTVLAIVFPLPRLQLVGTFRPHWFVVFVAMTLWDLCRASAQILVLCLKPRLELHNSVIEIPLHSRTDLVMTHTVLLINLVPGTVVVEASPSTRVLHLHVLNAGDDQSRVRAYRRALENERRVARVFAPREEYLKVPEWKAFAEKTTYLDWGSR</sequence>
<keyword evidence="6 7" id="KW-0472">Membrane</keyword>
<dbReference type="EMBL" id="NMVI01000026">
    <property type="protein sequence ID" value="OYN85131.1"/>
    <property type="molecule type" value="Genomic_DNA"/>
</dbReference>
<dbReference type="Proteomes" id="UP000216533">
    <property type="component" value="Unassembled WGS sequence"/>
</dbReference>
<dbReference type="PANTHER" id="PTHR34584:SF1">
    <property type="entry name" value="NA(+)_H(+) ANTIPORTER SUBUNIT E1"/>
    <property type="match status" value="1"/>
</dbReference>
<dbReference type="GO" id="GO:0008324">
    <property type="term" value="F:monoatomic cation transmembrane transporter activity"/>
    <property type="evidence" value="ECO:0007669"/>
    <property type="project" value="InterPro"/>
</dbReference>
<evidence type="ECO:0000256" key="7">
    <source>
        <dbReference type="SAM" id="Phobius"/>
    </source>
</evidence>